<evidence type="ECO:0000313" key="5">
    <source>
        <dbReference type="Proteomes" id="UP000183975"/>
    </source>
</evidence>
<keyword evidence="1" id="KW-0812">Transmembrane</keyword>
<dbReference type="SUPFAM" id="SSF141868">
    <property type="entry name" value="EAL domain-like"/>
    <property type="match status" value="1"/>
</dbReference>
<dbReference type="PANTHER" id="PTHR33121">
    <property type="entry name" value="CYCLIC DI-GMP PHOSPHODIESTERASE PDEF"/>
    <property type="match status" value="1"/>
</dbReference>
<evidence type="ECO:0000256" key="1">
    <source>
        <dbReference type="SAM" id="Phobius"/>
    </source>
</evidence>
<name>A0A1M6PPF1_9FIRM</name>
<dbReference type="CDD" id="cd01948">
    <property type="entry name" value="EAL"/>
    <property type="match status" value="1"/>
</dbReference>
<dbReference type="InterPro" id="IPR001633">
    <property type="entry name" value="EAL_dom"/>
</dbReference>
<evidence type="ECO:0000313" key="4">
    <source>
        <dbReference type="EMBL" id="SHK09823.1"/>
    </source>
</evidence>
<dbReference type="AlphaFoldDB" id="A0A1M6PPF1"/>
<dbReference type="SMART" id="SM00267">
    <property type="entry name" value="GGDEF"/>
    <property type="match status" value="1"/>
</dbReference>
<dbReference type="Pfam" id="PF00990">
    <property type="entry name" value="GGDEF"/>
    <property type="match status" value="1"/>
</dbReference>
<dbReference type="PROSITE" id="PS50887">
    <property type="entry name" value="GGDEF"/>
    <property type="match status" value="1"/>
</dbReference>
<dbReference type="RefSeq" id="WP_072849984.1">
    <property type="nucleotide sequence ID" value="NZ_FRAH01000015.1"/>
</dbReference>
<dbReference type="EMBL" id="FRAH01000015">
    <property type="protein sequence ID" value="SHK09823.1"/>
    <property type="molecule type" value="Genomic_DNA"/>
</dbReference>
<dbReference type="Pfam" id="PF00563">
    <property type="entry name" value="EAL"/>
    <property type="match status" value="1"/>
</dbReference>
<evidence type="ECO:0000259" key="3">
    <source>
        <dbReference type="PROSITE" id="PS50887"/>
    </source>
</evidence>
<dbReference type="SUPFAM" id="SSF55073">
    <property type="entry name" value="Nucleotide cyclase"/>
    <property type="match status" value="1"/>
</dbReference>
<feature type="domain" description="EAL" evidence="2">
    <location>
        <begin position="491"/>
        <end position="747"/>
    </location>
</feature>
<dbReference type="InterPro" id="IPR035919">
    <property type="entry name" value="EAL_sf"/>
</dbReference>
<dbReference type="OrthoDB" id="9805474at2"/>
<gene>
    <name evidence="4" type="ORF">SAMN02745138_01137</name>
</gene>
<dbReference type="Gene3D" id="3.30.450.20">
    <property type="entry name" value="PAS domain"/>
    <property type="match status" value="1"/>
</dbReference>
<feature type="transmembrane region" description="Helical" evidence="1">
    <location>
        <begin position="12"/>
        <end position="36"/>
    </location>
</feature>
<keyword evidence="1" id="KW-1133">Transmembrane helix</keyword>
<dbReference type="Proteomes" id="UP000183975">
    <property type="component" value="Unassembled WGS sequence"/>
</dbReference>
<keyword evidence="5" id="KW-1185">Reference proteome</keyword>
<proteinExistence type="predicted"/>
<dbReference type="NCBIfam" id="TIGR00254">
    <property type="entry name" value="GGDEF"/>
    <property type="match status" value="1"/>
</dbReference>
<dbReference type="InterPro" id="IPR029787">
    <property type="entry name" value="Nucleotide_cyclase"/>
</dbReference>
<dbReference type="PANTHER" id="PTHR33121:SF70">
    <property type="entry name" value="SIGNALING PROTEIN YKOW"/>
    <property type="match status" value="1"/>
</dbReference>
<accession>A0A1M6PPF1</accession>
<dbReference type="Gene3D" id="3.20.20.450">
    <property type="entry name" value="EAL domain"/>
    <property type="match status" value="1"/>
</dbReference>
<protein>
    <submittedName>
        <fullName evidence="4">Diguanylate cyclase (GGDEF) domain-containing protein</fullName>
    </submittedName>
</protein>
<evidence type="ECO:0000259" key="2">
    <source>
        <dbReference type="PROSITE" id="PS50883"/>
    </source>
</evidence>
<dbReference type="InterPro" id="IPR050706">
    <property type="entry name" value="Cyclic-di-GMP_PDE-like"/>
</dbReference>
<sequence>MDEKKLTKQLRRITIITIIGSLLLSAIGFGIFTYIMKSAHEAEHEQLKAETEEYRGRLVRQMDKNLQILTTLSKAYEVSTITDEPECLGKSLMETNTADGFLSMVYMRQDGTGLIHTTISGEVAAITMDDLHPYAVEVVESALQGKNAVSKIFRSDVLDEKLFVYAVPVYENGEVVGALAAGDTLDIFTEATDGKTVMGGAGYLHLIADNGRFLVRSENTLVDEEMKYLYEGDILSEQTKAKVQAALEKGEDVCEEFSYEGNRMHFYMVPLDINGWYLYCANKVWGSSSSLGDALTIFGVLMVLMLILMNILLYSGRRVFSQNIKSLIRLAYEDPITGAKNTAYFDENFQRILETKQPFSTAALNVHNFKGINDLFGRMRGDRVLCYMENVLDHNLKEGEFFCRDTADLFYLLLLDTDQESIKKRLAVIIEQIRASSLEYGEFSYDLSLYAGVAIGEDREKALLAMQSIEHTHHTDIAFYNHDMHNAVRKKNSIESQMYPALQNKEFKLFLQPKFGMKNEGLVGAEALVRWQNPDGSYRYPNEFIPLFEENGFCLKLDLYMVERACEQIKAWKDAGLTPVPISVNQSKMLFSDLHYPDNLMQILNRYDVSPSLITLEILEGVATNNLELLNHQIEALHALGFRISMDDFGNGYSSLNMLYQLNIDELKLDRGFLRQVSKEDEERRYIILEQIVSFARKLGIATVAEGIETQEDEELIQALKCNFGQGYFYDKPMSAKEFSQRYMKKDEK</sequence>
<dbReference type="PROSITE" id="PS50883">
    <property type="entry name" value="EAL"/>
    <property type="match status" value="1"/>
</dbReference>
<dbReference type="InterPro" id="IPR043128">
    <property type="entry name" value="Rev_trsase/Diguanyl_cyclase"/>
</dbReference>
<dbReference type="Gene3D" id="3.30.70.270">
    <property type="match status" value="1"/>
</dbReference>
<dbReference type="GO" id="GO:0071111">
    <property type="term" value="F:cyclic-guanylate-specific phosphodiesterase activity"/>
    <property type="evidence" value="ECO:0007669"/>
    <property type="project" value="InterPro"/>
</dbReference>
<feature type="transmembrane region" description="Helical" evidence="1">
    <location>
        <begin position="294"/>
        <end position="315"/>
    </location>
</feature>
<dbReference type="InterPro" id="IPR000160">
    <property type="entry name" value="GGDEF_dom"/>
</dbReference>
<organism evidence="4 5">
    <name type="scientific">Anaerotignum lactatifermentans DSM 14214</name>
    <dbReference type="NCBI Taxonomy" id="1121323"/>
    <lineage>
        <taxon>Bacteria</taxon>
        <taxon>Bacillati</taxon>
        <taxon>Bacillota</taxon>
        <taxon>Clostridia</taxon>
        <taxon>Lachnospirales</taxon>
        <taxon>Anaerotignaceae</taxon>
        <taxon>Anaerotignum</taxon>
    </lineage>
</organism>
<reference evidence="4 5" key="1">
    <citation type="submission" date="2016-11" db="EMBL/GenBank/DDBJ databases">
        <authorList>
            <person name="Jaros S."/>
            <person name="Januszkiewicz K."/>
            <person name="Wedrychowicz H."/>
        </authorList>
    </citation>
    <scope>NUCLEOTIDE SEQUENCE [LARGE SCALE GENOMIC DNA]</scope>
    <source>
        <strain evidence="4 5">DSM 14214</strain>
    </source>
</reference>
<keyword evidence="1" id="KW-0472">Membrane</keyword>
<dbReference type="SMART" id="SM00052">
    <property type="entry name" value="EAL"/>
    <property type="match status" value="1"/>
</dbReference>
<feature type="domain" description="GGDEF" evidence="3">
    <location>
        <begin position="357"/>
        <end position="490"/>
    </location>
</feature>